<dbReference type="Proteomes" id="UP000828390">
    <property type="component" value="Unassembled WGS sequence"/>
</dbReference>
<accession>A0A9D4M083</accession>
<name>A0A9D4M083_DREPO</name>
<evidence type="ECO:0000313" key="1">
    <source>
        <dbReference type="EMBL" id="KAH3866943.1"/>
    </source>
</evidence>
<proteinExistence type="predicted"/>
<evidence type="ECO:0000313" key="2">
    <source>
        <dbReference type="Proteomes" id="UP000828390"/>
    </source>
</evidence>
<comment type="caution">
    <text evidence="1">The sequence shown here is derived from an EMBL/GenBank/DDBJ whole genome shotgun (WGS) entry which is preliminary data.</text>
</comment>
<organism evidence="1 2">
    <name type="scientific">Dreissena polymorpha</name>
    <name type="common">Zebra mussel</name>
    <name type="synonym">Mytilus polymorpha</name>
    <dbReference type="NCBI Taxonomy" id="45954"/>
    <lineage>
        <taxon>Eukaryota</taxon>
        <taxon>Metazoa</taxon>
        <taxon>Spiralia</taxon>
        <taxon>Lophotrochozoa</taxon>
        <taxon>Mollusca</taxon>
        <taxon>Bivalvia</taxon>
        <taxon>Autobranchia</taxon>
        <taxon>Heteroconchia</taxon>
        <taxon>Euheterodonta</taxon>
        <taxon>Imparidentia</taxon>
        <taxon>Neoheterodontei</taxon>
        <taxon>Myida</taxon>
        <taxon>Dreissenoidea</taxon>
        <taxon>Dreissenidae</taxon>
        <taxon>Dreissena</taxon>
    </lineage>
</organism>
<sequence length="61" mass="7223">MLLVRQDFIRSRVMETIVTRVPDRCMESVLVPLVKDLGWYGLMDRFLDNCVIQNQKIQLLL</sequence>
<gene>
    <name evidence="1" type="ORF">DPMN_030067</name>
</gene>
<protein>
    <submittedName>
        <fullName evidence="1">Uncharacterized protein</fullName>
    </submittedName>
</protein>
<reference evidence="1" key="2">
    <citation type="submission" date="2020-11" db="EMBL/GenBank/DDBJ databases">
        <authorList>
            <person name="McCartney M.A."/>
            <person name="Auch B."/>
            <person name="Kono T."/>
            <person name="Mallez S."/>
            <person name="Becker A."/>
            <person name="Gohl D.M."/>
            <person name="Silverstein K.A.T."/>
            <person name="Koren S."/>
            <person name="Bechman K.B."/>
            <person name="Herman A."/>
            <person name="Abrahante J.E."/>
            <person name="Garbe J."/>
        </authorList>
    </citation>
    <scope>NUCLEOTIDE SEQUENCE</scope>
    <source>
        <strain evidence="1">Duluth1</strain>
        <tissue evidence="1">Whole animal</tissue>
    </source>
</reference>
<keyword evidence="2" id="KW-1185">Reference proteome</keyword>
<dbReference type="AlphaFoldDB" id="A0A9D4M083"/>
<dbReference type="EMBL" id="JAIWYP010000002">
    <property type="protein sequence ID" value="KAH3866943.1"/>
    <property type="molecule type" value="Genomic_DNA"/>
</dbReference>
<reference evidence="1" key="1">
    <citation type="journal article" date="2019" name="bioRxiv">
        <title>The Genome of the Zebra Mussel, Dreissena polymorpha: A Resource for Invasive Species Research.</title>
        <authorList>
            <person name="McCartney M.A."/>
            <person name="Auch B."/>
            <person name="Kono T."/>
            <person name="Mallez S."/>
            <person name="Zhang Y."/>
            <person name="Obille A."/>
            <person name="Becker A."/>
            <person name="Abrahante J.E."/>
            <person name="Garbe J."/>
            <person name="Badalamenti J.P."/>
            <person name="Herman A."/>
            <person name="Mangelson H."/>
            <person name="Liachko I."/>
            <person name="Sullivan S."/>
            <person name="Sone E.D."/>
            <person name="Koren S."/>
            <person name="Silverstein K.A.T."/>
            <person name="Beckman K.B."/>
            <person name="Gohl D.M."/>
        </authorList>
    </citation>
    <scope>NUCLEOTIDE SEQUENCE</scope>
    <source>
        <strain evidence="1">Duluth1</strain>
        <tissue evidence="1">Whole animal</tissue>
    </source>
</reference>